<dbReference type="AlphaFoldDB" id="A0A7R8CIL6"/>
<organism evidence="1 2">
    <name type="scientific">Lepeophtheirus salmonis</name>
    <name type="common">Salmon louse</name>
    <name type="synonym">Caligus salmonis</name>
    <dbReference type="NCBI Taxonomy" id="72036"/>
    <lineage>
        <taxon>Eukaryota</taxon>
        <taxon>Metazoa</taxon>
        <taxon>Ecdysozoa</taxon>
        <taxon>Arthropoda</taxon>
        <taxon>Crustacea</taxon>
        <taxon>Multicrustacea</taxon>
        <taxon>Hexanauplia</taxon>
        <taxon>Copepoda</taxon>
        <taxon>Siphonostomatoida</taxon>
        <taxon>Caligidae</taxon>
        <taxon>Lepeophtheirus</taxon>
    </lineage>
</organism>
<proteinExistence type="predicted"/>
<protein>
    <submittedName>
        <fullName evidence="1">(salmon louse) hypothetical protein</fullName>
    </submittedName>
</protein>
<evidence type="ECO:0000313" key="2">
    <source>
        <dbReference type="Proteomes" id="UP000675881"/>
    </source>
</evidence>
<keyword evidence="2" id="KW-1185">Reference proteome</keyword>
<sequence length="104" mass="11735">MIFDIHDHVEVKLEQVIQNYKYFSLVLDESAYVTDQLLGVSRKIDNAFDVHEETLKLASLHDTTKGSDILNARTSAMREYGSLEKMSTIVTEGTPAMQEDIVVS</sequence>
<reference evidence="1" key="1">
    <citation type="submission" date="2021-02" db="EMBL/GenBank/DDBJ databases">
        <authorList>
            <person name="Bekaert M."/>
        </authorList>
    </citation>
    <scope>NUCLEOTIDE SEQUENCE</scope>
    <source>
        <strain evidence="1">IoA-00</strain>
    </source>
</reference>
<dbReference type="PANTHER" id="PTHR45913:SF20">
    <property type="entry name" value="GENERAL TRANSCRIPTION FACTOR II-I REPEAT DOMAIN-CONTAINING PROTEIN 2"/>
    <property type="match status" value="1"/>
</dbReference>
<evidence type="ECO:0000313" key="1">
    <source>
        <dbReference type="EMBL" id="CAF2833514.1"/>
    </source>
</evidence>
<dbReference type="PANTHER" id="PTHR45913">
    <property type="entry name" value="EPM2A-INTERACTING PROTEIN 1"/>
    <property type="match status" value="1"/>
</dbReference>
<accession>A0A7R8CIL6</accession>
<name>A0A7R8CIL6_LEPSM</name>
<dbReference type="Proteomes" id="UP000675881">
    <property type="component" value="Chromosome 13"/>
</dbReference>
<dbReference type="EMBL" id="HG994592">
    <property type="protein sequence ID" value="CAF2833514.1"/>
    <property type="molecule type" value="Genomic_DNA"/>
</dbReference>
<gene>
    <name evidence="1" type="ORF">LSAA_4512</name>
</gene>